<gene>
    <name evidence="2" type="ORF">METZ01_LOCUS56182</name>
</gene>
<dbReference type="Gene3D" id="3.40.50.720">
    <property type="entry name" value="NAD(P)-binding Rossmann-like Domain"/>
    <property type="match status" value="1"/>
</dbReference>
<name>A0A381SJ64_9ZZZZ</name>
<dbReference type="GO" id="GO:0032787">
    <property type="term" value="P:monocarboxylic acid metabolic process"/>
    <property type="evidence" value="ECO:0007669"/>
    <property type="project" value="UniProtKB-ARBA"/>
</dbReference>
<dbReference type="Pfam" id="PF13561">
    <property type="entry name" value="adh_short_C2"/>
    <property type="match status" value="1"/>
</dbReference>
<evidence type="ECO:0000313" key="2">
    <source>
        <dbReference type="EMBL" id="SVA03328.1"/>
    </source>
</evidence>
<dbReference type="InterPro" id="IPR020904">
    <property type="entry name" value="Sc_DH/Rdtase_CS"/>
</dbReference>
<sequence length="261" mass="29313">MYKEQRLLNKKTIVTGGARGIGAGIVKRLYSEGAEIIISDFREELALDLIQELDQDKGNISFHKTDLSKEEEIIKLFKFAKDKWSLLDIFINNAGIEDGYPLKDQTYEKYRETMKINMDAPFLCSKYALPLFEKANGGRIVMITSIQGIRGYKGSLAYNTAKGGLINMTRVLAVELAEKNILVNSVAPGFINTPMAIMKDGVFEGDTDWFKDVYLKYEKLPMKRYGQPDDIAGAVYFFCSEDSKYVTGQTLLVDGGVSITF</sequence>
<dbReference type="InterPro" id="IPR036291">
    <property type="entry name" value="NAD(P)-bd_dom_sf"/>
</dbReference>
<dbReference type="PROSITE" id="PS00061">
    <property type="entry name" value="ADH_SHORT"/>
    <property type="match status" value="1"/>
</dbReference>
<organism evidence="2">
    <name type="scientific">marine metagenome</name>
    <dbReference type="NCBI Taxonomy" id="408172"/>
    <lineage>
        <taxon>unclassified sequences</taxon>
        <taxon>metagenomes</taxon>
        <taxon>ecological metagenomes</taxon>
    </lineage>
</organism>
<protein>
    <submittedName>
        <fullName evidence="2">Uncharacterized protein</fullName>
    </submittedName>
</protein>
<dbReference type="InterPro" id="IPR002347">
    <property type="entry name" value="SDR_fam"/>
</dbReference>
<dbReference type="PRINTS" id="PR00081">
    <property type="entry name" value="GDHRDH"/>
</dbReference>
<dbReference type="InterPro" id="IPR050259">
    <property type="entry name" value="SDR"/>
</dbReference>
<dbReference type="EMBL" id="UINC01003096">
    <property type="protein sequence ID" value="SVA03328.1"/>
    <property type="molecule type" value="Genomic_DNA"/>
</dbReference>
<reference evidence="2" key="1">
    <citation type="submission" date="2018-05" db="EMBL/GenBank/DDBJ databases">
        <authorList>
            <person name="Lanie J.A."/>
            <person name="Ng W.-L."/>
            <person name="Kazmierczak K.M."/>
            <person name="Andrzejewski T.M."/>
            <person name="Davidsen T.M."/>
            <person name="Wayne K.J."/>
            <person name="Tettelin H."/>
            <person name="Glass J.I."/>
            <person name="Rusch D."/>
            <person name="Podicherti R."/>
            <person name="Tsui H.-C.T."/>
            <person name="Winkler M.E."/>
        </authorList>
    </citation>
    <scope>NUCLEOTIDE SEQUENCE</scope>
</reference>
<dbReference type="PRINTS" id="PR00080">
    <property type="entry name" value="SDRFAMILY"/>
</dbReference>
<evidence type="ECO:0000256" key="1">
    <source>
        <dbReference type="ARBA" id="ARBA00006484"/>
    </source>
</evidence>
<dbReference type="PANTHER" id="PTHR42879">
    <property type="entry name" value="3-OXOACYL-(ACYL-CARRIER-PROTEIN) REDUCTASE"/>
    <property type="match status" value="1"/>
</dbReference>
<comment type="similarity">
    <text evidence="1">Belongs to the short-chain dehydrogenases/reductases (SDR) family.</text>
</comment>
<dbReference type="FunFam" id="3.40.50.720:FF:000084">
    <property type="entry name" value="Short-chain dehydrogenase reductase"/>
    <property type="match status" value="1"/>
</dbReference>
<proteinExistence type="inferred from homology"/>
<dbReference type="CDD" id="cd05233">
    <property type="entry name" value="SDR_c"/>
    <property type="match status" value="1"/>
</dbReference>
<accession>A0A381SJ64</accession>
<dbReference type="AlphaFoldDB" id="A0A381SJ64"/>
<dbReference type="PANTHER" id="PTHR42879:SF2">
    <property type="entry name" value="3-OXOACYL-[ACYL-CARRIER-PROTEIN] REDUCTASE FABG"/>
    <property type="match status" value="1"/>
</dbReference>
<dbReference type="SUPFAM" id="SSF51735">
    <property type="entry name" value="NAD(P)-binding Rossmann-fold domains"/>
    <property type="match status" value="1"/>
</dbReference>